<feature type="coiled-coil region" evidence="1">
    <location>
        <begin position="25"/>
        <end position="61"/>
    </location>
</feature>
<gene>
    <name evidence="2" type="ORF">BEN51_07270</name>
</gene>
<reference evidence="2 3" key="1">
    <citation type="submission" date="2016-08" db="EMBL/GenBank/DDBJ databases">
        <title>Complete Genome Sequence Of The Indigo Reducing Clostridium isatidis DSM15098.</title>
        <authorList>
            <person name="Little G.T."/>
            <person name="Minton N.P."/>
        </authorList>
    </citation>
    <scope>NUCLEOTIDE SEQUENCE [LARGE SCALE GENOMIC DNA]</scope>
    <source>
        <strain evidence="2 3">DSM 15098</strain>
    </source>
</reference>
<dbReference type="RefSeq" id="WP_119865425.1">
    <property type="nucleotide sequence ID" value="NZ_CP016786.1"/>
</dbReference>
<protein>
    <submittedName>
        <fullName evidence="2">Uncharacterized protein</fullName>
    </submittedName>
</protein>
<dbReference type="KEGG" id="cia:BEN51_07270"/>
<evidence type="ECO:0000256" key="1">
    <source>
        <dbReference type="SAM" id="Coils"/>
    </source>
</evidence>
<keyword evidence="1" id="KW-0175">Coiled coil</keyword>
<name>A0A343JCN2_9CLOT</name>
<dbReference type="OrthoDB" id="73130at1485"/>
<dbReference type="AlphaFoldDB" id="A0A343JCN2"/>
<dbReference type="Proteomes" id="UP000264883">
    <property type="component" value="Chromosome"/>
</dbReference>
<evidence type="ECO:0000313" key="3">
    <source>
        <dbReference type="Proteomes" id="UP000264883"/>
    </source>
</evidence>
<organism evidence="2 3">
    <name type="scientific">Clostridium isatidis</name>
    <dbReference type="NCBI Taxonomy" id="182773"/>
    <lineage>
        <taxon>Bacteria</taxon>
        <taxon>Bacillati</taxon>
        <taxon>Bacillota</taxon>
        <taxon>Clostridia</taxon>
        <taxon>Eubacteriales</taxon>
        <taxon>Clostridiaceae</taxon>
        <taxon>Clostridium</taxon>
    </lineage>
</organism>
<keyword evidence="3" id="KW-1185">Reference proteome</keyword>
<sequence length="67" mass="7645">MNENNNKKTAKQHVEDVYSKLVESKACLREALNSAEQHRNKEQIENNLASVNDAINSVNNTLNNYQD</sequence>
<accession>A0A343JCN2</accession>
<dbReference type="EMBL" id="CP016786">
    <property type="protein sequence ID" value="ASW43290.1"/>
    <property type="molecule type" value="Genomic_DNA"/>
</dbReference>
<evidence type="ECO:0000313" key="2">
    <source>
        <dbReference type="EMBL" id="ASW43290.1"/>
    </source>
</evidence>
<proteinExistence type="predicted"/>